<dbReference type="AlphaFoldDB" id="A0A6A5XBQ6"/>
<feature type="compositionally biased region" description="Polar residues" evidence="1">
    <location>
        <begin position="230"/>
        <end position="243"/>
    </location>
</feature>
<sequence>MAKSKAGPSTAKPNKRDPASPPPRTREASVSSSGSSTITCNSGDHVNDADDMPGESPAVNVEDDTHAEPSAVTVDDDPQTPTPAAAAATMTLRRSTRVPVTPAKNGIESGAYKVDEKRKKALTPGVLAALAKARAVLKEKQEARRKSLIERLPNRRQLMVKLNVRPEALRNFESNGTATPRTGEASNGSGSNSAVAVQDSPSPAIKEETRTKREQDVDDNQEVPEDDDVGSNSAVTGGTHETSNGGGLSSAVFIVNRALPRIKRELGPLESNIVANAASRYLRSRRNHDAEPDDASIERRLRSAARRARRYRRNTEQQYALRNRTRPTPIRDLLTSESGDYDPDDMMEHARMLHDQGRLRGSDTLREIRRAIYGPSAEELSAYDFGDDDSSVRDELDEGTELNDGDLRGDEGSNELRSPSYEPSPGPQVVIFPAVPHFTSLKYAGHFLTGALLAIEDVIASQDADPARTLPNVVAGVNAEQPVLGNGTEYHAKMVWGGQWVFDALVHSHGLEPEFSTALLCEMLEEYVSDAMDWLSDPEERRSALERV</sequence>
<feature type="compositionally biased region" description="Low complexity" evidence="1">
    <location>
        <begin position="185"/>
        <end position="197"/>
    </location>
</feature>
<organism evidence="2 3">
    <name type="scientific">Aaosphaeria arxii CBS 175.79</name>
    <dbReference type="NCBI Taxonomy" id="1450172"/>
    <lineage>
        <taxon>Eukaryota</taxon>
        <taxon>Fungi</taxon>
        <taxon>Dikarya</taxon>
        <taxon>Ascomycota</taxon>
        <taxon>Pezizomycotina</taxon>
        <taxon>Dothideomycetes</taxon>
        <taxon>Pleosporomycetidae</taxon>
        <taxon>Pleosporales</taxon>
        <taxon>Pleosporales incertae sedis</taxon>
        <taxon>Aaosphaeria</taxon>
    </lineage>
</organism>
<feature type="compositionally biased region" description="Acidic residues" evidence="1">
    <location>
        <begin position="385"/>
        <end position="404"/>
    </location>
</feature>
<gene>
    <name evidence="2" type="ORF">BU24DRAFT_414659</name>
</gene>
<evidence type="ECO:0000313" key="2">
    <source>
        <dbReference type="EMBL" id="KAF2010237.1"/>
    </source>
</evidence>
<evidence type="ECO:0000313" key="3">
    <source>
        <dbReference type="Proteomes" id="UP000799778"/>
    </source>
</evidence>
<feature type="compositionally biased region" description="Acidic residues" evidence="1">
    <location>
        <begin position="216"/>
        <end position="229"/>
    </location>
</feature>
<evidence type="ECO:0000256" key="1">
    <source>
        <dbReference type="SAM" id="MobiDB-lite"/>
    </source>
</evidence>
<feature type="region of interest" description="Disordered" evidence="1">
    <location>
        <begin position="381"/>
        <end position="425"/>
    </location>
</feature>
<feature type="region of interest" description="Disordered" evidence="1">
    <location>
        <begin position="323"/>
        <end position="342"/>
    </location>
</feature>
<name>A0A6A5XBQ6_9PLEO</name>
<proteinExistence type="predicted"/>
<feature type="compositionally biased region" description="Basic and acidic residues" evidence="1">
    <location>
        <begin position="205"/>
        <end position="215"/>
    </location>
</feature>
<feature type="region of interest" description="Disordered" evidence="1">
    <location>
        <begin position="1"/>
        <end position="90"/>
    </location>
</feature>
<keyword evidence="3" id="KW-1185">Reference proteome</keyword>
<dbReference type="EMBL" id="ML978077">
    <property type="protein sequence ID" value="KAF2010237.1"/>
    <property type="molecule type" value="Genomic_DNA"/>
</dbReference>
<protein>
    <submittedName>
        <fullName evidence="2">Uncharacterized protein</fullName>
    </submittedName>
</protein>
<dbReference type="RefSeq" id="XP_033378576.1">
    <property type="nucleotide sequence ID" value="XM_033526237.1"/>
</dbReference>
<dbReference type="GeneID" id="54283634"/>
<accession>A0A6A5XBQ6</accession>
<dbReference type="Proteomes" id="UP000799778">
    <property type="component" value="Unassembled WGS sequence"/>
</dbReference>
<feature type="region of interest" description="Disordered" evidence="1">
    <location>
        <begin position="171"/>
        <end position="248"/>
    </location>
</feature>
<reference evidence="2" key="1">
    <citation type="journal article" date="2020" name="Stud. Mycol.">
        <title>101 Dothideomycetes genomes: a test case for predicting lifestyles and emergence of pathogens.</title>
        <authorList>
            <person name="Haridas S."/>
            <person name="Albert R."/>
            <person name="Binder M."/>
            <person name="Bloem J."/>
            <person name="Labutti K."/>
            <person name="Salamov A."/>
            <person name="Andreopoulos B."/>
            <person name="Baker S."/>
            <person name="Barry K."/>
            <person name="Bills G."/>
            <person name="Bluhm B."/>
            <person name="Cannon C."/>
            <person name="Castanera R."/>
            <person name="Culley D."/>
            <person name="Daum C."/>
            <person name="Ezra D."/>
            <person name="Gonzalez J."/>
            <person name="Henrissat B."/>
            <person name="Kuo A."/>
            <person name="Liang C."/>
            <person name="Lipzen A."/>
            <person name="Lutzoni F."/>
            <person name="Magnuson J."/>
            <person name="Mondo S."/>
            <person name="Nolan M."/>
            <person name="Ohm R."/>
            <person name="Pangilinan J."/>
            <person name="Park H.-J."/>
            <person name="Ramirez L."/>
            <person name="Alfaro M."/>
            <person name="Sun H."/>
            <person name="Tritt A."/>
            <person name="Yoshinaga Y."/>
            <person name="Zwiers L.-H."/>
            <person name="Turgeon B."/>
            <person name="Goodwin S."/>
            <person name="Spatafora J."/>
            <person name="Crous P."/>
            <person name="Grigoriev I."/>
        </authorList>
    </citation>
    <scope>NUCLEOTIDE SEQUENCE</scope>
    <source>
        <strain evidence="2">CBS 175.79</strain>
    </source>
</reference>